<comment type="caution">
    <text evidence="1">The sequence shown here is derived from an EMBL/GenBank/DDBJ whole genome shotgun (WGS) entry which is preliminary data.</text>
</comment>
<organism evidence="1 3">
    <name type="scientific">Rufibacter glacialis</name>
    <dbReference type="NCBI Taxonomy" id="1259555"/>
    <lineage>
        <taxon>Bacteria</taxon>
        <taxon>Pseudomonadati</taxon>
        <taxon>Bacteroidota</taxon>
        <taxon>Cytophagia</taxon>
        <taxon>Cytophagales</taxon>
        <taxon>Hymenobacteraceae</taxon>
        <taxon>Rufibacter</taxon>
    </lineage>
</organism>
<evidence type="ECO:0000313" key="3">
    <source>
        <dbReference type="Proteomes" id="UP000323866"/>
    </source>
</evidence>
<dbReference type="Proteomes" id="UP001570846">
    <property type="component" value="Unassembled WGS sequence"/>
</dbReference>
<dbReference type="RefSeq" id="WP_149097095.1">
    <property type="nucleotide sequence ID" value="NZ_BMMG01000001.1"/>
</dbReference>
<sequence>MKANQTWPSLRPLAFVYRLFFEFPLPNQLPQEPALFEPEKMKQTDTPAVEEPLPAPYFRCLPQGHALFQGAQAPEAAP</sequence>
<dbReference type="AlphaFoldDB" id="A0A5M8QSK7"/>
<dbReference type="EMBL" id="VKKZ01000010">
    <property type="protein sequence ID" value="KAA6437473.1"/>
    <property type="molecule type" value="Genomic_DNA"/>
</dbReference>
<proteinExistence type="predicted"/>
<gene>
    <name evidence="2" type="ORF">ACD591_16425</name>
    <name evidence="1" type="ORF">FOE74_02935</name>
</gene>
<reference evidence="2 4" key="3">
    <citation type="submission" date="2024-08" db="EMBL/GenBank/DDBJ databases">
        <authorList>
            <person name="Wei W."/>
        </authorList>
    </citation>
    <scope>NUCLEOTIDE SEQUENCE [LARGE SCALE GENOMIC DNA]</scope>
    <source>
        <strain evidence="2 4">XU2</strain>
    </source>
</reference>
<dbReference type="EMBL" id="JBGOGF010000009">
    <property type="protein sequence ID" value="MFA1772888.1"/>
    <property type="molecule type" value="Genomic_DNA"/>
</dbReference>
<accession>A0A5M8QSK7</accession>
<evidence type="ECO:0000313" key="4">
    <source>
        <dbReference type="Proteomes" id="UP001570846"/>
    </source>
</evidence>
<protein>
    <submittedName>
        <fullName evidence="1">Uncharacterized protein</fullName>
    </submittedName>
</protein>
<dbReference type="Proteomes" id="UP000323866">
    <property type="component" value="Unassembled WGS sequence"/>
</dbReference>
<evidence type="ECO:0000313" key="2">
    <source>
        <dbReference type="EMBL" id="MFA1772888.1"/>
    </source>
</evidence>
<keyword evidence="4" id="KW-1185">Reference proteome</keyword>
<reference evidence="1 3" key="1">
    <citation type="submission" date="2019-07" db="EMBL/GenBank/DDBJ databases">
        <authorList>
            <person name="Qu J.-H."/>
        </authorList>
    </citation>
    <scope>NUCLEOTIDE SEQUENCE [LARGE SCALE GENOMIC DNA]</scope>
    <source>
        <strain evidence="1 3">MDT1-10-3</strain>
    </source>
</reference>
<evidence type="ECO:0000313" key="1">
    <source>
        <dbReference type="EMBL" id="KAA6437473.1"/>
    </source>
</evidence>
<name>A0A5M8QSK7_9BACT</name>
<reference evidence="1 3" key="2">
    <citation type="submission" date="2019-09" db="EMBL/GenBank/DDBJ databases">
        <title>A bacterium isolated from glacier soil.</title>
        <authorList>
            <person name="Liu Q."/>
        </authorList>
    </citation>
    <scope>NUCLEOTIDE SEQUENCE [LARGE SCALE GENOMIC DNA]</scope>
    <source>
        <strain evidence="1 3">MDT1-10-3</strain>
    </source>
</reference>